<dbReference type="PROSITE" id="PS51257">
    <property type="entry name" value="PROKAR_LIPOPROTEIN"/>
    <property type="match status" value="1"/>
</dbReference>
<keyword evidence="3" id="KW-0472">Membrane</keyword>
<keyword evidence="2 6" id="KW-0732">Signal</keyword>
<keyword evidence="5" id="KW-0449">Lipoprotein</keyword>
<accession>A0ABV6DLY0</accession>
<dbReference type="EMBL" id="JBHLWN010000060">
    <property type="protein sequence ID" value="MFC0213650.1"/>
    <property type="molecule type" value="Genomic_DNA"/>
</dbReference>
<evidence type="ECO:0000256" key="4">
    <source>
        <dbReference type="ARBA" id="ARBA00023139"/>
    </source>
</evidence>
<comment type="caution">
    <text evidence="7">The sequence shown here is derived from an EMBL/GenBank/DDBJ whole genome shotgun (WGS) entry which is preliminary data.</text>
</comment>
<dbReference type="PANTHER" id="PTHR43649:SF33">
    <property type="entry name" value="POLYGALACTURONAN_RHAMNOGALACTURONAN-BINDING PROTEIN YTCQ"/>
    <property type="match status" value="1"/>
</dbReference>
<dbReference type="Pfam" id="PF01547">
    <property type="entry name" value="SBP_bac_1"/>
    <property type="match status" value="1"/>
</dbReference>
<evidence type="ECO:0000256" key="5">
    <source>
        <dbReference type="ARBA" id="ARBA00023288"/>
    </source>
</evidence>
<dbReference type="Gene3D" id="3.40.190.10">
    <property type="entry name" value="Periplasmic binding protein-like II"/>
    <property type="match status" value="1"/>
</dbReference>
<proteinExistence type="predicted"/>
<dbReference type="PANTHER" id="PTHR43649">
    <property type="entry name" value="ARABINOSE-BINDING PROTEIN-RELATED"/>
    <property type="match status" value="1"/>
</dbReference>
<sequence length="451" mass="50165">MEPKFHFRGIQFVKKALKLSSAVMLASMLVLSACSDGGTGQTGANQNDSASKKSGAATKLTFWTFNELHQKFFESMAKSWNAANPNEQIELEATTFPYDDNHNKLTVALQSGTGAPDLVDIEISKIGNYLKGDVQLVPLNDIVEPEKANLIMSRLDNYAKDGKYYGIDYHVGAQVIYYNKEILDKAGVNPDDIKTWDDFEKAGKQVLEKTGKPMTTVETSDQWTLWPMVAQHGSDFLDKDGNVKLNDAVNLEVLTYLQKLVKEKIAVPTPGGNHHAEEYYGFMNKGGAASVWMPMWYMGRFTDYMGDLKGKIVIKPMPVFKQGEPRSSGMGGTGTVITKQSKSADLAKKFLAYAKVSKEGNIEIWKQLGFDPIRSDVWTDAKMKEANKYTDYFGKNIFEFLSSLKSEIAPINVKEKTPAVSDVVKTKVNFLILNDLKDPKQVLDDAAKSIK</sequence>
<evidence type="ECO:0000256" key="3">
    <source>
        <dbReference type="ARBA" id="ARBA00023136"/>
    </source>
</evidence>
<protein>
    <submittedName>
        <fullName evidence="7">Extracellular solute-binding protein</fullName>
    </submittedName>
</protein>
<dbReference type="CDD" id="cd13585">
    <property type="entry name" value="PBP2_TMBP_like"/>
    <property type="match status" value="1"/>
</dbReference>
<evidence type="ECO:0000313" key="8">
    <source>
        <dbReference type="Proteomes" id="UP001589776"/>
    </source>
</evidence>
<feature type="chain" id="PRO_5046515809" evidence="6">
    <location>
        <begin position="33"/>
        <end position="451"/>
    </location>
</feature>
<reference evidence="7 8" key="1">
    <citation type="submission" date="2024-09" db="EMBL/GenBank/DDBJ databases">
        <authorList>
            <person name="Sun Q."/>
            <person name="Mori K."/>
        </authorList>
    </citation>
    <scope>NUCLEOTIDE SEQUENCE [LARGE SCALE GENOMIC DNA]</scope>
    <source>
        <strain evidence="7 8">CCM 7759</strain>
    </source>
</reference>
<organism evidence="7 8">
    <name type="scientific">Paenibacillus chartarius</name>
    <dbReference type="NCBI Taxonomy" id="747481"/>
    <lineage>
        <taxon>Bacteria</taxon>
        <taxon>Bacillati</taxon>
        <taxon>Bacillota</taxon>
        <taxon>Bacilli</taxon>
        <taxon>Bacillales</taxon>
        <taxon>Paenibacillaceae</taxon>
        <taxon>Paenibacillus</taxon>
    </lineage>
</organism>
<gene>
    <name evidence="7" type="ORF">ACFFK0_14495</name>
</gene>
<dbReference type="SUPFAM" id="SSF53850">
    <property type="entry name" value="Periplasmic binding protein-like II"/>
    <property type="match status" value="1"/>
</dbReference>
<dbReference type="Proteomes" id="UP001589776">
    <property type="component" value="Unassembled WGS sequence"/>
</dbReference>
<feature type="signal peptide" evidence="6">
    <location>
        <begin position="1"/>
        <end position="32"/>
    </location>
</feature>
<evidence type="ECO:0000256" key="1">
    <source>
        <dbReference type="ARBA" id="ARBA00022475"/>
    </source>
</evidence>
<evidence type="ECO:0000256" key="6">
    <source>
        <dbReference type="SAM" id="SignalP"/>
    </source>
</evidence>
<dbReference type="InterPro" id="IPR006059">
    <property type="entry name" value="SBP"/>
</dbReference>
<keyword evidence="4" id="KW-0564">Palmitate</keyword>
<keyword evidence="1" id="KW-1003">Cell membrane</keyword>
<dbReference type="RefSeq" id="WP_377470968.1">
    <property type="nucleotide sequence ID" value="NZ_JBHLWN010000060.1"/>
</dbReference>
<dbReference type="InterPro" id="IPR050490">
    <property type="entry name" value="Bact_solute-bd_prot1"/>
</dbReference>
<evidence type="ECO:0000256" key="2">
    <source>
        <dbReference type="ARBA" id="ARBA00022729"/>
    </source>
</evidence>
<name>A0ABV6DLY0_9BACL</name>
<keyword evidence="8" id="KW-1185">Reference proteome</keyword>
<evidence type="ECO:0000313" key="7">
    <source>
        <dbReference type="EMBL" id="MFC0213650.1"/>
    </source>
</evidence>